<evidence type="ECO:0000313" key="2">
    <source>
        <dbReference type="Proteomes" id="UP000243579"/>
    </source>
</evidence>
<dbReference type="Proteomes" id="UP000243579">
    <property type="component" value="Unassembled WGS sequence"/>
</dbReference>
<reference evidence="1 2" key="1">
    <citation type="journal article" date="2014" name="Genome Biol. Evol.">
        <title>The secreted proteins of Achlya hypogyna and Thraustotheca clavata identify the ancestral oomycete secretome and reveal gene acquisitions by horizontal gene transfer.</title>
        <authorList>
            <person name="Misner I."/>
            <person name="Blouin N."/>
            <person name="Leonard G."/>
            <person name="Richards T.A."/>
            <person name="Lane C.E."/>
        </authorList>
    </citation>
    <scope>NUCLEOTIDE SEQUENCE [LARGE SCALE GENOMIC DNA]</scope>
    <source>
        <strain evidence="1 2">ATCC 48635</strain>
    </source>
</reference>
<protein>
    <submittedName>
        <fullName evidence="1">Uncharacterized protein</fullName>
    </submittedName>
</protein>
<name>A0A1V9YRT7_ACHHY</name>
<gene>
    <name evidence="1" type="ORF">ACHHYP_06810</name>
</gene>
<evidence type="ECO:0000313" key="1">
    <source>
        <dbReference type="EMBL" id="OQR88442.1"/>
    </source>
</evidence>
<organism evidence="1 2">
    <name type="scientific">Achlya hypogyna</name>
    <name type="common">Oomycete</name>
    <name type="synonym">Protoachlya hypogyna</name>
    <dbReference type="NCBI Taxonomy" id="1202772"/>
    <lineage>
        <taxon>Eukaryota</taxon>
        <taxon>Sar</taxon>
        <taxon>Stramenopiles</taxon>
        <taxon>Oomycota</taxon>
        <taxon>Saprolegniomycetes</taxon>
        <taxon>Saprolegniales</taxon>
        <taxon>Achlyaceae</taxon>
        <taxon>Achlya</taxon>
    </lineage>
</organism>
<proteinExistence type="predicted"/>
<sequence length="86" mass="9390">MPASLDTISTVPAPIFDWPMHSDDNSSSTTYTYGNKAPVLPDINTYFDGFTVDLDDDVMSVSAFALLYMVLECLMSPFSGTQPKAI</sequence>
<keyword evidence="2" id="KW-1185">Reference proteome</keyword>
<dbReference type="EMBL" id="JNBR01001309">
    <property type="protein sequence ID" value="OQR88442.1"/>
    <property type="molecule type" value="Genomic_DNA"/>
</dbReference>
<accession>A0A1V9YRT7</accession>
<comment type="caution">
    <text evidence="1">The sequence shown here is derived from an EMBL/GenBank/DDBJ whole genome shotgun (WGS) entry which is preliminary data.</text>
</comment>
<dbReference type="AlphaFoldDB" id="A0A1V9YRT7"/>